<sequence>MEGIIGLNKSDCKNCYKCIRNCPVKSIAYRDEQIQILGDECIYCGNCLLVCPQNAKYINSDLPKVKKAIEAGEKLYVSLAPSYIAAFPQTGILKMSAALKQLGFTHVEETAIGAEQVTREYEKLIRKHKMQNIITSACPSINLLIEKNYPLLTSQLAPVVTPVIAHARMIKQIYGVRAKVVFIGPCISKKYECLDPVNGNLLFSALTFDELQNWFQEENVDFSQEDQNSRAMANTLPRYYPAPGGIIKNLNRKERAAYECLSVDGVDRCIEVLDSIQRDKLSGYFLELNACAGGCLGGPILRSMNISFLLSKNVLVRNVKRVNEAPPALTEGVSLQFMRKHRSRTVKRKSIDEKKIREILASTGKTSPEKELNCGCCGYNTCREKAIAVLQGKANINMCIPYMRDLAESMSNTVVENTPTGILMINSQLNIEQYNPAAAKLLNLSEEAVGRPVSSVLSSKDFEKVLNSGKNILNHKQAYHSLGLVLEQTVVLVRNAQTLFVLLKDITQEEKMLEKHRKVTEETAAFAKEVVNKQMRIVQEITNLLGETTCETKVALLQLTKNIVSEKDAENVHKD</sequence>
<keyword evidence="7" id="KW-0560">Oxidoreductase</keyword>
<evidence type="ECO:0000313" key="8">
    <source>
        <dbReference type="Proteomes" id="UP000297714"/>
    </source>
</evidence>
<feature type="domain" description="4Fe-4S ferredoxin-type" evidence="5">
    <location>
        <begin position="3"/>
        <end position="31"/>
    </location>
</feature>
<dbReference type="PANTHER" id="PTHR11615">
    <property type="entry name" value="NITRATE, FORMATE, IRON DEHYDROGENASE"/>
    <property type="match status" value="1"/>
</dbReference>
<feature type="domain" description="4Fe-4S" evidence="6">
    <location>
        <begin position="355"/>
        <end position="416"/>
    </location>
</feature>
<proteinExistence type="predicted"/>
<dbReference type="InterPro" id="IPR009016">
    <property type="entry name" value="Fe_hydrogenase"/>
</dbReference>
<dbReference type="OrthoDB" id="9798098at2"/>
<dbReference type="InterPro" id="IPR050340">
    <property type="entry name" value="Cytosolic_Fe-S_CAF"/>
</dbReference>
<protein>
    <submittedName>
        <fullName evidence="7">Periplasmic hydrogenase large subunit</fullName>
        <ecNumber evidence="7">1.12.7.2</ecNumber>
    </submittedName>
</protein>
<dbReference type="GO" id="GO:0008901">
    <property type="term" value="F:ferredoxin hydrogenase activity"/>
    <property type="evidence" value="ECO:0007669"/>
    <property type="project" value="UniProtKB-EC"/>
</dbReference>
<dbReference type="PROSITE" id="PS51656">
    <property type="entry name" value="4FE4S"/>
    <property type="match status" value="1"/>
</dbReference>
<evidence type="ECO:0000256" key="1">
    <source>
        <dbReference type="ARBA" id="ARBA00022485"/>
    </source>
</evidence>
<dbReference type="SUPFAM" id="SSF54862">
    <property type="entry name" value="4Fe-4S ferredoxins"/>
    <property type="match status" value="1"/>
</dbReference>
<dbReference type="Gene3D" id="1.10.15.40">
    <property type="entry name" value="Electron transport complex subunit B, putative Fe-S cluster"/>
    <property type="match status" value="1"/>
</dbReference>
<dbReference type="Proteomes" id="UP000297714">
    <property type="component" value="Unassembled WGS sequence"/>
</dbReference>
<comment type="caution">
    <text evidence="7">The sequence shown here is derived from an EMBL/GenBank/DDBJ whole genome shotgun (WGS) entry which is preliminary data.</text>
</comment>
<gene>
    <name evidence="7" type="primary">hydA_1</name>
    <name evidence="7" type="ORF">CAGA_01570</name>
</gene>
<dbReference type="InterPro" id="IPR017896">
    <property type="entry name" value="4Fe4S_Fe-S-bd"/>
</dbReference>
<dbReference type="InterPro" id="IPR000014">
    <property type="entry name" value="PAS"/>
</dbReference>
<dbReference type="PROSITE" id="PS51379">
    <property type="entry name" value="4FE4S_FER_2"/>
    <property type="match status" value="2"/>
</dbReference>
<dbReference type="InterPro" id="IPR007202">
    <property type="entry name" value="4Fe-4S_dom"/>
</dbReference>
<dbReference type="RefSeq" id="WP_135656724.1">
    <property type="nucleotide sequence ID" value="NZ_SRMQ01000001.1"/>
</dbReference>
<keyword evidence="3" id="KW-0408">Iron</keyword>
<dbReference type="EMBL" id="SRMQ01000001">
    <property type="protein sequence ID" value="TGJ77759.1"/>
    <property type="molecule type" value="Genomic_DNA"/>
</dbReference>
<dbReference type="SUPFAM" id="SSF55785">
    <property type="entry name" value="PYP-like sensor domain (PAS domain)"/>
    <property type="match status" value="1"/>
</dbReference>
<evidence type="ECO:0000259" key="6">
    <source>
        <dbReference type="PROSITE" id="PS51656"/>
    </source>
</evidence>
<feature type="domain" description="4Fe-4S ferredoxin-type" evidence="5">
    <location>
        <begin position="32"/>
        <end position="61"/>
    </location>
</feature>
<evidence type="ECO:0000313" key="7">
    <source>
        <dbReference type="EMBL" id="TGJ77759.1"/>
    </source>
</evidence>
<accession>A0A4Z0Y1H5</accession>
<dbReference type="SUPFAM" id="SSF53920">
    <property type="entry name" value="Fe-only hydrogenase"/>
    <property type="match status" value="1"/>
</dbReference>
<keyword evidence="1" id="KW-0004">4Fe-4S</keyword>
<dbReference type="EC" id="1.12.7.2" evidence="7"/>
<dbReference type="Gene3D" id="3.30.70.20">
    <property type="match status" value="1"/>
</dbReference>
<dbReference type="Gene3D" id="3.40.950.10">
    <property type="entry name" value="Fe-only Hydrogenase (Larger Subunit), Chain L, domain 3"/>
    <property type="match status" value="1"/>
</dbReference>
<keyword evidence="4" id="KW-0411">Iron-sulfur</keyword>
<dbReference type="Gene3D" id="3.30.450.20">
    <property type="entry name" value="PAS domain"/>
    <property type="match status" value="1"/>
</dbReference>
<dbReference type="GO" id="GO:0051539">
    <property type="term" value="F:4 iron, 4 sulfur cluster binding"/>
    <property type="evidence" value="ECO:0007669"/>
    <property type="project" value="UniProtKB-KW"/>
</dbReference>
<reference evidence="7 8" key="1">
    <citation type="submission" date="2019-04" db="EMBL/GenBank/DDBJ databases">
        <authorList>
            <person name="Poehlein A."/>
            <person name="Bengelsdorf F.R."/>
            <person name="Duerre P."/>
            <person name="Daniel R."/>
        </authorList>
    </citation>
    <scope>NUCLEOTIDE SEQUENCE [LARGE SCALE GENOMIC DNA]</scope>
    <source>
        <strain evidence="7 8">BS-1</strain>
    </source>
</reference>
<dbReference type="InterPro" id="IPR017900">
    <property type="entry name" value="4Fe4S_Fe_S_CS"/>
</dbReference>
<evidence type="ECO:0000256" key="2">
    <source>
        <dbReference type="ARBA" id="ARBA00022723"/>
    </source>
</evidence>
<dbReference type="Pfam" id="PF04060">
    <property type="entry name" value="FeS"/>
    <property type="match status" value="1"/>
</dbReference>
<dbReference type="Pfam" id="PF13237">
    <property type="entry name" value="Fer4_10"/>
    <property type="match status" value="1"/>
</dbReference>
<dbReference type="CDD" id="cd00130">
    <property type="entry name" value="PAS"/>
    <property type="match status" value="1"/>
</dbReference>
<organism evidence="7 8">
    <name type="scientific">Caproiciproducens galactitolivorans</name>
    <dbReference type="NCBI Taxonomy" id="642589"/>
    <lineage>
        <taxon>Bacteria</taxon>
        <taxon>Bacillati</taxon>
        <taxon>Bacillota</taxon>
        <taxon>Clostridia</taxon>
        <taxon>Eubacteriales</taxon>
        <taxon>Acutalibacteraceae</taxon>
        <taxon>Caproiciproducens</taxon>
    </lineage>
</organism>
<name>A0A4Z0Y1H5_9FIRM</name>
<evidence type="ECO:0000256" key="4">
    <source>
        <dbReference type="ARBA" id="ARBA00023014"/>
    </source>
</evidence>
<dbReference type="InterPro" id="IPR004108">
    <property type="entry name" value="Fe_hydrogenase_lsu_C"/>
</dbReference>
<dbReference type="AlphaFoldDB" id="A0A4Z0Y1H5"/>
<dbReference type="InterPro" id="IPR035965">
    <property type="entry name" value="PAS-like_dom_sf"/>
</dbReference>
<dbReference type="Pfam" id="PF02906">
    <property type="entry name" value="Fe_hyd_lg_C"/>
    <property type="match status" value="1"/>
</dbReference>
<keyword evidence="2" id="KW-0479">Metal-binding</keyword>
<evidence type="ECO:0000259" key="5">
    <source>
        <dbReference type="PROSITE" id="PS51379"/>
    </source>
</evidence>
<dbReference type="Pfam" id="PF13596">
    <property type="entry name" value="PAS_10"/>
    <property type="match status" value="1"/>
</dbReference>
<dbReference type="GO" id="GO:0046872">
    <property type="term" value="F:metal ion binding"/>
    <property type="evidence" value="ECO:0007669"/>
    <property type="project" value="UniProtKB-KW"/>
</dbReference>
<dbReference type="PROSITE" id="PS00198">
    <property type="entry name" value="4FE4S_FER_1"/>
    <property type="match status" value="1"/>
</dbReference>
<evidence type="ECO:0000256" key="3">
    <source>
        <dbReference type="ARBA" id="ARBA00023004"/>
    </source>
</evidence>
<keyword evidence="8" id="KW-1185">Reference proteome</keyword>
<dbReference type="SMART" id="SM00091">
    <property type="entry name" value="PAS"/>
    <property type="match status" value="1"/>
</dbReference>